<dbReference type="CDD" id="cd04232">
    <property type="entry name" value="CuRO_1_CueO_FtsP"/>
    <property type="match status" value="1"/>
</dbReference>
<comment type="similarity">
    <text evidence="1">Belongs to the multicopper oxidase family.</text>
</comment>
<dbReference type="Gene3D" id="2.60.40.420">
    <property type="entry name" value="Cupredoxins - blue copper proteins"/>
    <property type="match status" value="3"/>
</dbReference>
<reference evidence="13" key="1">
    <citation type="journal article" date="2014" name="Int. J. Syst. Evol. Microbiol.">
        <title>Complete genome sequence of Corynebacterium casei LMG S-19264T (=DSM 44701T), isolated from a smear-ripened cheese.</title>
        <authorList>
            <consortium name="US DOE Joint Genome Institute (JGI-PGF)"/>
            <person name="Walter F."/>
            <person name="Albersmeier A."/>
            <person name="Kalinowski J."/>
            <person name="Ruckert C."/>
        </authorList>
    </citation>
    <scope>NUCLEOTIDE SEQUENCE</scope>
    <source>
        <strain evidence="13">JCM 4654</strain>
    </source>
</reference>
<evidence type="ECO:0000256" key="9">
    <source>
        <dbReference type="ARBA" id="ARBA00048092"/>
    </source>
</evidence>
<dbReference type="InterPro" id="IPR006311">
    <property type="entry name" value="TAT_signal"/>
</dbReference>
<evidence type="ECO:0000259" key="11">
    <source>
        <dbReference type="Pfam" id="PF07731"/>
    </source>
</evidence>
<feature type="domain" description="Plastocyanin-like" evidence="11">
    <location>
        <begin position="388"/>
        <end position="501"/>
    </location>
</feature>
<evidence type="ECO:0000256" key="3">
    <source>
        <dbReference type="ARBA" id="ARBA00022723"/>
    </source>
</evidence>
<dbReference type="InterPro" id="IPR002355">
    <property type="entry name" value="Cu_oxidase_Cu_BS"/>
</dbReference>
<dbReference type="InterPro" id="IPR011707">
    <property type="entry name" value="Cu-oxidase-like_N"/>
</dbReference>
<evidence type="ECO:0000256" key="6">
    <source>
        <dbReference type="ARBA" id="ARBA00041027"/>
    </source>
</evidence>
<dbReference type="PROSITE" id="PS00080">
    <property type="entry name" value="MULTICOPPER_OXIDASE2"/>
    <property type="match status" value="1"/>
</dbReference>
<dbReference type="EC" id="1.16.3.4" evidence="5"/>
<keyword evidence="3" id="KW-0479">Metal-binding</keyword>
<protein>
    <recommendedName>
        <fullName evidence="6">Multicopper oxidase CueO</fullName>
        <ecNumber evidence="5">1.16.3.4</ecNumber>
    </recommendedName>
    <alternativeName>
        <fullName evidence="7">Copper efflux oxidase</fullName>
    </alternativeName>
    <alternativeName>
        <fullName evidence="8">Cuprous oxidase</fullName>
    </alternativeName>
</protein>
<sequence length="534" mass="58569">MTKAPRLPRRRFLLGAGGLAVAAGAGWGATFLTVYGDRRRSNVGELSFRNALRIPELLDPAPSADGRRHYRLTLAPGTSELLPGRRTPTWGANGPYLAPTLRARRGDRVAMTVRNRLPEATTLHWHGMLLPASMDGGPHQMIPTGADWQPSWTVHQSAATLWYHPHPHGSTGSHVYRGVAGMIILDDEHSDRAALPRAYGVDDVPLVIQDKNFHADGTLDLTETKLAETVAGADNLGVLGDTILVNGTYDPYFRVTTRRVRLRLLNGSNARVYWLGFTDDRVFHQVATDAGLLQRPRALHRLLLAPGERAEIVVEFAPGDETVLRGFEPSLHLGFPTERFMGGDDTFDIIALRAAPRLEPSPALPARLDGAPAPVAAPAGARRRHFEFTGLQINGRTMDMGRVDEVVPAGTTEIWEVERGDDWVHVFHVHGAVFHVLDIGGKQPPPYARGPKDTFYLHEFGTARLAVRFDTLTDPRAPYMYHCHVLRHEDEGMMGQFTVVPPGAEDRAPRTVPYGMPHAGGDAHGPPGGTSHHH</sequence>
<evidence type="ECO:0000256" key="5">
    <source>
        <dbReference type="ARBA" id="ARBA00038978"/>
    </source>
</evidence>
<organism evidence="13 14">
    <name type="scientific">Streptomyces naganishii JCM 4654</name>
    <dbReference type="NCBI Taxonomy" id="1306179"/>
    <lineage>
        <taxon>Bacteria</taxon>
        <taxon>Bacillati</taxon>
        <taxon>Actinomycetota</taxon>
        <taxon>Actinomycetes</taxon>
        <taxon>Kitasatosporales</taxon>
        <taxon>Streptomycetaceae</taxon>
        <taxon>Streptomyces</taxon>
    </lineage>
</organism>
<proteinExistence type="inferred from homology"/>
<accession>A0A919CZ91</accession>
<dbReference type="InterPro" id="IPR045087">
    <property type="entry name" value="Cu-oxidase_fam"/>
</dbReference>
<feature type="domain" description="Plastocyanin-like" evidence="12">
    <location>
        <begin position="79"/>
        <end position="188"/>
    </location>
</feature>
<evidence type="ECO:0000259" key="12">
    <source>
        <dbReference type="Pfam" id="PF07732"/>
    </source>
</evidence>
<comment type="caution">
    <text evidence="13">The sequence shown here is derived from an EMBL/GenBank/DDBJ whole genome shotgun (WGS) entry which is preliminary data.</text>
</comment>
<dbReference type="SUPFAM" id="SSF49503">
    <property type="entry name" value="Cupredoxins"/>
    <property type="match status" value="3"/>
</dbReference>
<dbReference type="PANTHER" id="PTHR48267">
    <property type="entry name" value="CUPREDOXIN SUPERFAMILY PROTEIN"/>
    <property type="match status" value="1"/>
</dbReference>
<keyword evidence="14" id="KW-1185">Reference proteome</keyword>
<dbReference type="InterPro" id="IPR011706">
    <property type="entry name" value="Cu-oxidase_C"/>
</dbReference>
<comment type="subunit">
    <text evidence="2">Monomer.</text>
</comment>
<evidence type="ECO:0000313" key="13">
    <source>
        <dbReference type="EMBL" id="GHD93816.1"/>
    </source>
</evidence>
<dbReference type="PANTHER" id="PTHR48267:SF1">
    <property type="entry name" value="BILIRUBIN OXIDASE"/>
    <property type="match status" value="1"/>
</dbReference>
<evidence type="ECO:0000313" key="14">
    <source>
        <dbReference type="Proteomes" id="UP000608955"/>
    </source>
</evidence>
<comment type="catalytic activity">
    <reaction evidence="9">
        <text>4 Cu(+) + O2 + 4 H(+) = 4 Cu(2+) + 2 H2O</text>
        <dbReference type="Rhea" id="RHEA:30083"/>
        <dbReference type="ChEBI" id="CHEBI:15377"/>
        <dbReference type="ChEBI" id="CHEBI:15378"/>
        <dbReference type="ChEBI" id="CHEBI:15379"/>
        <dbReference type="ChEBI" id="CHEBI:29036"/>
        <dbReference type="ChEBI" id="CHEBI:49552"/>
        <dbReference type="EC" id="1.16.3.4"/>
    </reaction>
    <physiologicalReaction direction="left-to-right" evidence="9">
        <dbReference type="Rhea" id="RHEA:30084"/>
    </physiologicalReaction>
</comment>
<gene>
    <name evidence="13" type="ORF">GCM10010508_52200</name>
</gene>
<evidence type="ECO:0000256" key="7">
    <source>
        <dbReference type="ARBA" id="ARBA00042896"/>
    </source>
</evidence>
<dbReference type="GO" id="GO:0016491">
    <property type="term" value="F:oxidoreductase activity"/>
    <property type="evidence" value="ECO:0007669"/>
    <property type="project" value="UniProtKB-KW"/>
</dbReference>
<dbReference type="Pfam" id="PF07732">
    <property type="entry name" value="Cu-oxidase_3"/>
    <property type="match status" value="1"/>
</dbReference>
<dbReference type="AlphaFoldDB" id="A0A919CZ91"/>
<evidence type="ECO:0000256" key="8">
    <source>
        <dbReference type="ARBA" id="ARBA00043090"/>
    </source>
</evidence>
<evidence type="ECO:0000256" key="10">
    <source>
        <dbReference type="SAM" id="MobiDB-lite"/>
    </source>
</evidence>
<dbReference type="Proteomes" id="UP000608955">
    <property type="component" value="Unassembled WGS sequence"/>
</dbReference>
<feature type="region of interest" description="Disordered" evidence="10">
    <location>
        <begin position="502"/>
        <end position="534"/>
    </location>
</feature>
<evidence type="ECO:0000256" key="2">
    <source>
        <dbReference type="ARBA" id="ARBA00011245"/>
    </source>
</evidence>
<dbReference type="EMBL" id="BMVF01000015">
    <property type="protein sequence ID" value="GHD93816.1"/>
    <property type="molecule type" value="Genomic_DNA"/>
</dbReference>
<reference evidence="13" key="2">
    <citation type="submission" date="2020-09" db="EMBL/GenBank/DDBJ databases">
        <authorList>
            <person name="Sun Q."/>
            <person name="Ohkuma M."/>
        </authorList>
    </citation>
    <scope>NUCLEOTIDE SEQUENCE</scope>
    <source>
        <strain evidence="13">JCM 4654</strain>
    </source>
</reference>
<dbReference type="CDD" id="cd13890">
    <property type="entry name" value="CuRO_3_CueO_FtsP"/>
    <property type="match status" value="1"/>
</dbReference>
<dbReference type="GO" id="GO:0005507">
    <property type="term" value="F:copper ion binding"/>
    <property type="evidence" value="ECO:0007669"/>
    <property type="project" value="InterPro"/>
</dbReference>
<keyword evidence="4" id="KW-0560">Oxidoreductase</keyword>
<name>A0A919CZ91_9ACTN</name>
<dbReference type="RefSeq" id="WP_190180290.1">
    <property type="nucleotide sequence ID" value="NZ_BMVF01000015.1"/>
</dbReference>
<dbReference type="Pfam" id="PF07731">
    <property type="entry name" value="Cu-oxidase_2"/>
    <property type="match status" value="1"/>
</dbReference>
<evidence type="ECO:0000256" key="4">
    <source>
        <dbReference type="ARBA" id="ARBA00023002"/>
    </source>
</evidence>
<dbReference type="InterPro" id="IPR008972">
    <property type="entry name" value="Cupredoxin"/>
</dbReference>
<dbReference type="PROSITE" id="PS51318">
    <property type="entry name" value="TAT"/>
    <property type="match status" value="1"/>
</dbReference>
<evidence type="ECO:0000256" key="1">
    <source>
        <dbReference type="ARBA" id="ARBA00010609"/>
    </source>
</evidence>